<feature type="compositionally biased region" description="Basic and acidic residues" evidence="1">
    <location>
        <begin position="10"/>
        <end position="19"/>
    </location>
</feature>
<feature type="region of interest" description="Disordered" evidence="1">
    <location>
        <begin position="1"/>
        <end position="55"/>
    </location>
</feature>
<protein>
    <submittedName>
        <fullName evidence="2">Uncharacterized protein</fullName>
    </submittedName>
</protein>
<sequence length="249" mass="26887">MSSTLAKSLQIEDDKGKEILRKRKHIEEVASSESESDSNSDSEKMISEDEPPQHAEAELNVAAAIVDPPVDYSSQRTINLSTDDNLSQKTINAEYITPLGDSESQENVQGPQDAPVAAAMEDAPPKDVAADAAMEDAPPKDADAGAMEVDEPISVEEEALTTELTTQHITTQPVIVLALGYLAKEDDIPTDKDVQKQMDLGVSIVTEMVASGDYLDFTQPSFDLGSEFGSRSQGEPKEAEIYKIDDEEG</sequence>
<feature type="region of interest" description="Disordered" evidence="1">
    <location>
        <begin position="226"/>
        <end position="249"/>
    </location>
</feature>
<feature type="compositionally biased region" description="Basic and acidic residues" evidence="1">
    <location>
        <begin position="234"/>
        <end position="249"/>
    </location>
</feature>
<dbReference type="EMBL" id="JASCZI010152513">
    <property type="protein sequence ID" value="MED6176258.1"/>
    <property type="molecule type" value="Genomic_DNA"/>
</dbReference>
<evidence type="ECO:0000313" key="2">
    <source>
        <dbReference type="EMBL" id="MED6176258.1"/>
    </source>
</evidence>
<feature type="compositionally biased region" description="Basic and acidic residues" evidence="1">
    <location>
        <begin position="41"/>
        <end position="55"/>
    </location>
</feature>
<dbReference type="Proteomes" id="UP001341840">
    <property type="component" value="Unassembled WGS sequence"/>
</dbReference>
<reference evidence="2 3" key="1">
    <citation type="journal article" date="2023" name="Plants (Basel)">
        <title>Bridging the Gap: Combining Genomics and Transcriptomics Approaches to Understand Stylosanthes scabra, an Orphan Legume from the Brazilian Caatinga.</title>
        <authorList>
            <person name="Ferreira-Neto J.R.C."/>
            <person name="da Silva M.D."/>
            <person name="Binneck E."/>
            <person name="de Melo N.F."/>
            <person name="da Silva R.H."/>
            <person name="de Melo A.L.T.M."/>
            <person name="Pandolfi V."/>
            <person name="Bustamante F.O."/>
            <person name="Brasileiro-Vidal A.C."/>
            <person name="Benko-Iseppon A.M."/>
        </authorList>
    </citation>
    <scope>NUCLEOTIDE SEQUENCE [LARGE SCALE GENOMIC DNA]</scope>
    <source>
        <tissue evidence="2">Leaves</tissue>
    </source>
</reference>
<evidence type="ECO:0000256" key="1">
    <source>
        <dbReference type="SAM" id="MobiDB-lite"/>
    </source>
</evidence>
<evidence type="ECO:0000313" key="3">
    <source>
        <dbReference type="Proteomes" id="UP001341840"/>
    </source>
</evidence>
<gene>
    <name evidence="2" type="ORF">PIB30_086381</name>
</gene>
<proteinExistence type="predicted"/>
<organism evidence="2 3">
    <name type="scientific">Stylosanthes scabra</name>
    <dbReference type="NCBI Taxonomy" id="79078"/>
    <lineage>
        <taxon>Eukaryota</taxon>
        <taxon>Viridiplantae</taxon>
        <taxon>Streptophyta</taxon>
        <taxon>Embryophyta</taxon>
        <taxon>Tracheophyta</taxon>
        <taxon>Spermatophyta</taxon>
        <taxon>Magnoliopsida</taxon>
        <taxon>eudicotyledons</taxon>
        <taxon>Gunneridae</taxon>
        <taxon>Pentapetalae</taxon>
        <taxon>rosids</taxon>
        <taxon>fabids</taxon>
        <taxon>Fabales</taxon>
        <taxon>Fabaceae</taxon>
        <taxon>Papilionoideae</taxon>
        <taxon>50 kb inversion clade</taxon>
        <taxon>dalbergioids sensu lato</taxon>
        <taxon>Dalbergieae</taxon>
        <taxon>Pterocarpus clade</taxon>
        <taxon>Stylosanthes</taxon>
    </lineage>
</organism>
<keyword evidence="3" id="KW-1185">Reference proteome</keyword>
<name>A0ABU6VWB7_9FABA</name>
<accession>A0ABU6VWB7</accession>
<comment type="caution">
    <text evidence="2">The sequence shown here is derived from an EMBL/GenBank/DDBJ whole genome shotgun (WGS) entry which is preliminary data.</text>
</comment>